<organism evidence="2 3">
    <name type="scientific">Tanacetum coccineum</name>
    <dbReference type="NCBI Taxonomy" id="301880"/>
    <lineage>
        <taxon>Eukaryota</taxon>
        <taxon>Viridiplantae</taxon>
        <taxon>Streptophyta</taxon>
        <taxon>Embryophyta</taxon>
        <taxon>Tracheophyta</taxon>
        <taxon>Spermatophyta</taxon>
        <taxon>Magnoliopsida</taxon>
        <taxon>eudicotyledons</taxon>
        <taxon>Gunneridae</taxon>
        <taxon>Pentapetalae</taxon>
        <taxon>asterids</taxon>
        <taxon>campanulids</taxon>
        <taxon>Asterales</taxon>
        <taxon>Asteraceae</taxon>
        <taxon>Asteroideae</taxon>
        <taxon>Anthemideae</taxon>
        <taxon>Anthemidinae</taxon>
        <taxon>Tanacetum</taxon>
    </lineage>
</organism>
<gene>
    <name evidence="2" type="ORF">Tco_0923531</name>
</gene>
<evidence type="ECO:0000313" key="2">
    <source>
        <dbReference type="EMBL" id="GJT33112.1"/>
    </source>
</evidence>
<name>A0ABQ5D2Q4_9ASTR</name>
<keyword evidence="3" id="KW-1185">Reference proteome</keyword>
<reference evidence="2" key="2">
    <citation type="submission" date="2022-01" db="EMBL/GenBank/DDBJ databases">
        <authorList>
            <person name="Yamashiro T."/>
            <person name="Shiraishi A."/>
            <person name="Satake H."/>
            <person name="Nakayama K."/>
        </authorList>
    </citation>
    <scope>NUCLEOTIDE SEQUENCE</scope>
</reference>
<sequence length="104" mass="11291">MIIHHLRTKHNIHPRTGSPLHYSHEESIINTLSKILPMFSLVWIIPPWVMTHSAGQRVAELRGGGTGERVGRGGKVRGPRGGNDERVDELNGQGTDQGLGANGA</sequence>
<reference evidence="2" key="1">
    <citation type="journal article" date="2022" name="Int. J. Mol. Sci.">
        <title>Draft Genome of Tanacetum Coccineum: Genomic Comparison of Closely Related Tanacetum-Family Plants.</title>
        <authorList>
            <person name="Yamashiro T."/>
            <person name="Shiraishi A."/>
            <person name="Nakayama K."/>
            <person name="Satake H."/>
        </authorList>
    </citation>
    <scope>NUCLEOTIDE SEQUENCE</scope>
</reference>
<protein>
    <submittedName>
        <fullName evidence="2">Uncharacterized protein</fullName>
    </submittedName>
</protein>
<proteinExistence type="predicted"/>
<evidence type="ECO:0000256" key="1">
    <source>
        <dbReference type="SAM" id="MobiDB-lite"/>
    </source>
</evidence>
<feature type="compositionally biased region" description="Gly residues" evidence="1">
    <location>
        <begin position="95"/>
        <end position="104"/>
    </location>
</feature>
<evidence type="ECO:0000313" key="3">
    <source>
        <dbReference type="Proteomes" id="UP001151760"/>
    </source>
</evidence>
<feature type="region of interest" description="Disordered" evidence="1">
    <location>
        <begin position="62"/>
        <end position="104"/>
    </location>
</feature>
<accession>A0ABQ5D2Q4</accession>
<comment type="caution">
    <text evidence="2">The sequence shown here is derived from an EMBL/GenBank/DDBJ whole genome shotgun (WGS) entry which is preliminary data.</text>
</comment>
<dbReference type="Proteomes" id="UP001151760">
    <property type="component" value="Unassembled WGS sequence"/>
</dbReference>
<dbReference type="EMBL" id="BQNB010014851">
    <property type="protein sequence ID" value="GJT33112.1"/>
    <property type="molecule type" value="Genomic_DNA"/>
</dbReference>